<evidence type="ECO:0000313" key="4">
    <source>
        <dbReference type="EMBL" id="NML97722.1"/>
    </source>
</evidence>
<dbReference type="PANTHER" id="PTHR12045:SF3">
    <property type="entry name" value="INACTIVE ALLANTOICASE-RELATED"/>
    <property type="match status" value="1"/>
</dbReference>
<dbReference type="RefSeq" id="WP_169484799.1">
    <property type="nucleotide sequence ID" value="NZ_JABBGJ010000006.1"/>
</dbReference>
<dbReference type="InterPro" id="IPR005164">
    <property type="entry name" value="Allantoicase"/>
</dbReference>
<keyword evidence="2" id="KW-0659">Purine metabolism</keyword>
<dbReference type="GO" id="GO:0006144">
    <property type="term" value="P:purine nucleobase metabolic process"/>
    <property type="evidence" value="ECO:0007669"/>
    <property type="project" value="UniProtKB-KW"/>
</dbReference>
<evidence type="ECO:0000256" key="2">
    <source>
        <dbReference type="HAMAP-Rule" id="MF_00813"/>
    </source>
</evidence>
<organism evidence="4 5">
    <name type="scientific">Paraburkholderia polaris</name>
    <dbReference type="NCBI Taxonomy" id="2728848"/>
    <lineage>
        <taxon>Bacteria</taxon>
        <taxon>Pseudomonadati</taxon>
        <taxon>Pseudomonadota</taxon>
        <taxon>Betaproteobacteria</taxon>
        <taxon>Burkholderiales</taxon>
        <taxon>Burkholderiaceae</taxon>
        <taxon>Paraburkholderia</taxon>
    </lineage>
</organism>
<dbReference type="Gene3D" id="2.60.120.260">
    <property type="entry name" value="Galactose-binding domain-like"/>
    <property type="match status" value="2"/>
</dbReference>
<dbReference type="EC" id="3.5.3.4" evidence="2"/>
<feature type="domain" description="Allantoicase" evidence="3">
    <location>
        <begin position="23"/>
        <end position="174"/>
    </location>
</feature>
<comment type="similarity">
    <text evidence="1 2">Belongs to the allantoicase family.</text>
</comment>
<dbReference type="AlphaFoldDB" id="A0A848I930"/>
<keyword evidence="5" id="KW-1185">Reference proteome</keyword>
<dbReference type="PANTHER" id="PTHR12045">
    <property type="entry name" value="ALLANTOICASE"/>
    <property type="match status" value="1"/>
</dbReference>
<dbReference type="Pfam" id="PF03561">
    <property type="entry name" value="Allantoicase"/>
    <property type="match status" value="2"/>
</dbReference>
<comment type="pathway">
    <text evidence="2">Nitrogen metabolism; (S)-allantoin degradation; (S)-ureidoglycolate from allantoate (aminidohydrolase route): step 1/1.</text>
</comment>
<feature type="domain" description="Allantoicase" evidence="3">
    <location>
        <begin position="194"/>
        <end position="331"/>
    </location>
</feature>
<dbReference type="Proteomes" id="UP000544134">
    <property type="component" value="Unassembled WGS sequence"/>
</dbReference>
<sequence>MTSNTNNEALNTWEVDLASRWLGGSVIAASDESFGEKENLLTPTAANFVPGRYNYRGEIVDGWETRRRREGGNDWAVIRLGCPGVITSVDVDTHFFTGNFPEHCLVEACGVEGYPSEKELMSESIEWVQIVPRSALKGDTHNIFQVNDKRRFTHIRLSAFPDGGIARLRVRGQAMPDPRLFDGLTIDLASQDHGGVLVASSDGFYSSASNLNRPDKARTMGEGWETRRRRDDGHDYAVFRLAFPGRVRSIEIDTAHFKYNASGAAALSGCLWTDGAPVDAADWHPLLPKVALQPDTRHVFPQAKPSQLISAVKFDVFPDGGISRLRVWGEIDHQARKKAGNLWWKSMPDNQATQVLIAAGMQPEQAKEISMKRADSVEVMRISDTTVWSRVLRMIEGPGHDG</sequence>
<dbReference type="EMBL" id="JABBGJ010000006">
    <property type="protein sequence ID" value="NML97722.1"/>
    <property type="molecule type" value="Genomic_DNA"/>
</dbReference>
<accession>A0A848I930</accession>
<dbReference type="HAMAP" id="MF_00813">
    <property type="entry name" value="Allantoicase"/>
    <property type="match status" value="1"/>
</dbReference>
<proteinExistence type="inferred from homology"/>
<dbReference type="NCBIfam" id="TIGR02961">
    <property type="entry name" value="allantoicase"/>
    <property type="match status" value="1"/>
</dbReference>
<comment type="caution">
    <text evidence="4">The sequence shown here is derived from an EMBL/GenBank/DDBJ whole genome shotgun (WGS) entry which is preliminary data.</text>
</comment>
<reference evidence="4 5" key="1">
    <citation type="submission" date="2020-04" db="EMBL/GenBank/DDBJ databases">
        <title>Paraburkholderia sp. RP-4-7 isolated from soil.</title>
        <authorList>
            <person name="Dahal R.H."/>
        </authorList>
    </citation>
    <scope>NUCLEOTIDE SEQUENCE [LARGE SCALE GENOMIC DNA]</scope>
    <source>
        <strain evidence="4 5">RP-4-7</strain>
    </source>
</reference>
<gene>
    <name evidence="2 4" type="primary">alc</name>
    <name evidence="4" type="ORF">HHL24_07135</name>
</gene>
<protein>
    <recommendedName>
        <fullName evidence="2">Probable allantoicase</fullName>
        <ecNumber evidence="2">3.5.3.4</ecNumber>
    </recommendedName>
    <alternativeName>
        <fullName evidence="2">Allantoate amidinohydrolase</fullName>
    </alternativeName>
</protein>
<dbReference type="PIRSF" id="PIRSF016516">
    <property type="entry name" value="Allantoicase"/>
    <property type="match status" value="1"/>
</dbReference>
<name>A0A848I930_9BURK</name>
<dbReference type="InterPro" id="IPR015908">
    <property type="entry name" value="Allantoicase_dom"/>
</dbReference>
<dbReference type="InterPro" id="IPR008979">
    <property type="entry name" value="Galactose-bd-like_sf"/>
</dbReference>
<keyword evidence="2 4" id="KW-0378">Hydrolase</keyword>
<dbReference type="GO" id="GO:0004037">
    <property type="term" value="F:allantoicase activity"/>
    <property type="evidence" value="ECO:0007669"/>
    <property type="project" value="UniProtKB-UniRule"/>
</dbReference>
<evidence type="ECO:0000256" key="1">
    <source>
        <dbReference type="ARBA" id="ARBA00009242"/>
    </source>
</evidence>
<comment type="catalytic activity">
    <reaction evidence="2">
        <text>allantoate + H2O = (S)-ureidoglycolate + urea</text>
        <dbReference type="Rhea" id="RHEA:11016"/>
        <dbReference type="ChEBI" id="CHEBI:15377"/>
        <dbReference type="ChEBI" id="CHEBI:16199"/>
        <dbReference type="ChEBI" id="CHEBI:17536"/>
        <dbReference type="ChEBI" id="CHEBI:57296"/>
        <dbReference type="EC" id="3.5.3.4"/>
    </reaction>
</comment>
<evidence type="ECO:0000259" key="3">
    <source>
        <dbReference type="Pfam" id="PF03561"/>
    </source>
</evidence>
<dbReference type="UniPathway" id="UPA00395">
    <property type="reaction ID" value="UER00654"/>
</dbReference>
<dbReference type="GO" id="GO:0000256">
    <property type="term" value="P:allantoin catabolic process"/>
    <property type="evidence" value="ECO:0007669"/>
    <property type="project" value="UniProtKB-UniRule"/>
</dbReference>
<dbReference type="SUPFAM" id="SSF49785">
    <property type="entry name" value="Galactose-binding domain-like"/>
    <property type="match status" value="2"/>
</dbReference>
<evidence type="ECO:0000313" key="5">
    <source>
        <dbReference type="Proteomes" id="UP000544134"/>
    </source>
</evidence>